<gene>
    <name evidence="10" type="ORF">LAD12857_09720</name>
</gene>
<reference evidence="10 11" key="1">
    <citation type="journal article" date="2024" name="Int. J. Syst. Evol. Microbiol.">
        <title>Lacrimispora brassicae sp. nov. isolated from fermented cabbage, and proposal of Clostridium indicum Gundawar et al. 2019 and Clostridium methoxybenzovorans Mechichi et al. 1999 as heterotypic synonyms of Lacrimispora amygdalina (Parshina et al. 2003) Haas and Blanchard 2020 and Lacrimispora indolis (McClung and McCoy 1957) Haas and Blanchard 2020, respectively.</title>
        <authorList>
            <person name="Kobayashi H."/>
            <person name="Tanizawa Y."/>
            <person name="Sakamoto M."/>
            <person name="Ohkuma M."/>
            <person name="Tohno M."/>
        </authorList>
    </citation>
    <scope>NUCLEOTIDE SEQUENCE [LARGE SCALE GENOMIC DNA]</scope>
    <source>
        <strain evidence="10 11">DSM 12857</strain>
    </source>
</reference>
<comment type="caution">
    <text evidence="10">The sequence shown here is derived from an EMBL/GenBank/DDBJ whole genome shotgun (WGS) entry which is preliminary data.</text>
</comment>
<dbReference type="Pfam" id="PF00005">
    <property type="entry name" value="ABC_tran"/>
    <property type="match status" value="1"/>
</dbReference>
<name>A0ABQ5M269_9FIRM</name>
<feature type="transmembrane region" description="Helical" evidence="7">
    <location>
        <begin position="25"/>
        <end position="46"/>
    </location>
</feature>
<dbReference type="InterPro" id="IPR027417">
    <property type="entry name" value="P-loop_NTPase"/>
</dbReference>
<feature type="domain" description="ABC transmembrane type-1" evidence="9">
    <location>
        <begin position="30"/>
        <end position="312"/>
    </location>
</feature>
<feature type="transmembrane region" description="Helical" evidence="7">
    <location>
        <begin position="171"/>
        <end position="189"/>
    </location>
</feature>
<dbReference type="PANTHER" id="PTHR43394:SF1">
    <property type="entry name" value="ATP-BINDING CASSETTE SUB-FAMILY B MEMBER 10, MITOCHONDRIAL"/>
    <property type="match status" value="1"/>
</dbReference>
<keyword evidence="3" id="KW-0547">Nucleotide-binding</keyword>
<evidence type="ECO:0000256" key="6">
    <source>
        <dbReference type="ARBA" id="ARBA00023136"/>
    </source>
</evidence>
<dbReference type="PROSITE" id="PS50929">
    <property type="entry name" value="ABC_TM1F"/>
    <property type="match status" value="1"/>
</dbReference>
<protein>
    <submittedName>
        <fullName evidence="10">Thiamine ABC transporter permease</fullName>
    </submittedName>
</protein>
<dbReference type="SMART" id="SM00382">
    <property type="entry name" value="AAA"/>
    <property type="match status" value="1"/>
</dbReference>
<dbReference type="Gene3D" id="3.40.50.300">
    <property type="entry name" value="P-loop containing nucleotide triphosphate hydrolases"/>
    <property type="match status" value="1"/>
</dbReference>
<evidence type="ECO:0000256" key="3">
    <source>
        <dbReference type="ARBA" id="ARBA00022741"/>
    </source>
</evidence>
<dbReference type="Gene3D" id="1.20.1560.10">
    <property type="entry name" value="ABC transporter type 1, transmembrane domain"/>
    <property type="match status" value="1"/>
</dbReference>
<evidence type="ECO:0000256" key="5">
    <source>
        <dbReference type="ARBA" id="ARBA00022989"/>
    </source>
</evidence>
<comment type="subcellular location">
    <subcellularLocation>
        <location evidence="1">Cell membrane</location>
        <topology evidence="1">Multi-pass membrane protein</topology>
    </subcellularLocation>
</comment>
<dbReference type="InterPro" id="IPR017871">
    <property type="entry name" value="ABC_transporter-like_CS"/>
</dbReference>
<dbReference type="EMBL" id="BRPJ01000016">
    <property type="protein sequence ID" value="GLB29049.1"/>
    <property type="molecule type" value="Genomic_DNA"/>
</dbReference>
<dbReference type="RefSeq" id="WP_346064724.1">
    <property type="nucleotide sequence ID" value="NZ_BRPJ01000016.1"/>
</dbReference>
<dbReference type="InterPro" id="IPR011527">
    <property type="entry name" value="ABC1_TM_dom"/>
</dbReference>
<dbReference type="PROSITE" id="PS00211">
    <property type="entry name" value="ABC_TRANSPORTER_1"/>
    <property type="match status" value="1"/>
</dbReference>
<keyword evidence="5 7" id="KW-1133">Transmembrane helix</keyword>
<evidence type="ECO:0000256" key="7">
    <source>
        <dbReference type="SAM" id="Phobius"/>
    </source>
</evidence>
<evidence type="ECO:0000256" key="1">
    <source>
        <dbReference type="ARBA" id="ARBA00004651"/>
    </source>
</evidence>
<dbReference type="Proteomes" id="UP001419084">
    <property type="component" value="Unassembled WGS sequence"/>
</dbReference>
<evidence type="ECO:0000259" key="8">
    <source>
        <dbReference type="PROSITE" id="PS50893"/>
    </source>
</evidence>
<sequence length="589" mass="66656">MNQKEMRTGILLRRFVPYYKKYKKIMVMDLFCASLTTICEMVLPLILRFITNQGLRDISALTIRTILSIGALYFGLRIIDGMASFYMAYTGHVMGAAIETDMREDAFSHLQKLSDNYFNNTKIGQIMSRITSDLFDVTEFAHHCPEEFFIAFLKTVISFVILSGINLPLTLIIFLLIPVMAVSCTYFNIQVRKAFKHQRNHIGELNARIEDSLLGNRVVRAFANEKIEIEKFNRDNQEFLQIKRKTYKYMAAFQNTIRMFDGLMYVVVIVAGGIFMIKGLIEPGDLVAYTLYVSTLLATIRRIIEFAEQFQRGMTGIDRFMELMDANVDIFDEEGARPLTEIKGEISFEDVSFEYPDDRNPVLSHINLKIRQGEKVALVGPSGGGKTTLCSLVPRFYDPTEGRILIDGQDIREVTLKSLRSTVGVVQQDVYLFSGTVYENIEYGRPGASMEEVVTAAKMAGAHEFIMGLKDGYHTYVGERGVKLSGGQKQRISIARVFLKNPPVLILDEATSALDNESEQLVSQSLERLSKGRTTVTIAHRLTTIQNADRILVLSDNSIVEEGSHEELLLKKGMYYQLYTSVSEAEQNT</sequence>
<dbReference type="PANTHER" id="PTHR43394">
    <property type="entry name" value="ATP-DEPENDENT PERMEASE MDL1, MITOCHONDRIAL"/>
    <property type="match status" value="1"/>
</dbReference>
<dbReference type="SUPFAM" id="SSF52540">
    <property type="entry name" value="P-loop containing nucleoside triphosphate hydrolases"/>
    <property type="match status" value="1"/>
</dbReference>
<keyword evidence="6 7" id="KW-0472">Membrane</keyword>
<keyword evidence="4" id="KW-0067">ATP-binding</keyword>
<dbReference type="CDD" id="cd18549">
    <property type="entry name" value="ABC_6TM_YwjA_like"/>
    <property type="match status" value="1"/>
</dbReference>
<dbReference type="PROSITE" id="PS50893">
    <property type="entry name" value="ABC_TRANSPORTER_2"/>
    <property type="match status" value="1"/>
</dbReference>
<dbReference type="SUPFAM" id="SSF90123">
    <property type="entry name" value="ABC transporter transmembrane region"/>
    <property type="match status" value="1"/>
</dbReference>
<evidence type="ECO:0000313" key="11">
    <source>
        <dbReference type="Proteomes" id="UP001419084"/>
    </source>
</evidence>
<evidence type="ECO:0000259" key="9">
    <source>
        <dbReference type="PROSITE" id="PS50929"/>
    </source>
</evidence>
<evidence type="ECO:0000256" key="4">
    <source>
        <dbReference type="ARBA" id="ARBA00022840"/>
    </source>
</evidence>
<dbReference type="InterPro" id="IPR036640">
    <property type="entry name" value="ABC1_TM_sf"/>
</dbReference>
<accession>A0ABQ5M269</accession>
<proteinExistence type="predicted"/>
<keyword evidence="11" id="KW-1185">Reference proteome</keyword>
<dbReference type="InterPro" id="IPR003593">
    <property type="entry name" value="AAA+_ATPase"/>
</dbReference>
<dbReference type="Pfam" id="PF00664">
    <property type="entry name" value="ABC_membrane"/>
    <property type="match status" value="1"/>
</dbReference>
<dbReference type="InterPro" id="IPR003439">
    <property type="entry name" value="ABC_transporter-like_ATP-bd"/>
</dbReference>
<evidence type="ECO:0000313" key="10">
    <source>
        <dbReference type="EMBL" id="GLB29049.1"/>
    </source>
</evidence>
<organism evidence="10 11">
    <name type="scientific">Lacrimispora amygdalina</name>
    <dbReference type="NCBI Taxonomy" id="253257"/>
    <lineage>
        <taxon>Bacteria</taxon>
        <taxon>Bacillati</taxon>
        <taxon>Bacillota</taxon>
        <taxon>Clostridia</taxon>
        <taxon>Lachnospirales</taxon>
        <taxon>Lachnospiraceae</taxon>
        <taxon>Lacrimispora</taxon>
    </lineage>
</organism>
<feature type="transmembrane region" description="Helical" evidence="7">
    <location>
        <begin position="263"/>
        <end position="281"/>
    </location>
</feature>
<evidence type="ECO:0000256" key="2">
    <source>
        <dbReference type="ARBA" id="ARBA00022692"/>
    </source>
</evidence>
<dbReference type="CDD" id="cd03251">
    <property type="entry name" value="ABCC_MsbA"/>
    <property type="match status" value="1"/>
</dbReference>
<dbReference type="InterPro" id="IPR039421">
    <property type="entry name" value="Type_1_exporter"/>
</dbReference>
<feature type="domain" description="ABC transporter" evidence="8">
    <location>
        <begin position="346"/>
        <end position="581"/>
    </location>
</feature>
<keyword evidence="2 7" id="KW-0812">Transmembrane</keyword>
<feature type="transmembrane region" description="Helical" evidence="7">
    <location>
        <begin position="58"/>
        <end position="79"/>
    </location>
</feature>